<accession>A0A2J5HLQ2</accession>
<evidence type="ECO:0000313" key="2">
    <source>
        <dbReference type="Proteomes" id="UP000235023"/>
    </source>
</evidence>
<organism evidence="1 2">
    <name type="scientific">Aspergillus taichungensis</name>
    <dbReference type="NCBI Taxonomy" id="482145"/>
    <lineage>
        <taxon>Eukaryota</taxon>
        <taxon>Fungi</taxon>
        <taxon>Dikarya</taxon>
        <taxon>Ascomycota</taxon>
        <taxon>Pezizomycotina</taxon>
        <taxon>Eurotiomycetes</taxon>
        <taxon>Eurotiomycetidae</taxon>
        <taxon>Eurotiales</taxon>
        <taxon>Aspergillaceae</taxon>
        <taxon>Aspergillus</taxon>
        <taxon>Aspergillus subgen. Circumdati</taxon>
    </lineage>
</organism>
<name>A0A2J5HLQ2_9EURO</name>
<keyword evidence="2" id="KW-1185">Reference proteome</keyword>
<dbReference type="EMBL" id="KZ559584">
    <property type="protein sequence ID" value="PLN78012.1"/>
    <property type="molecule type" value="Genomic_DNA"/>
</dbReference>
<evidence type="ECO:0000313" key="1">
    <source>
        <dbReference type="EMBL" id="PLN78012.1"/>
    </source>
</evidence>
<protein>
    <submittedName>
        <fullName evidence="1">Uncharacterized protein</fullName>
    </submittedName>
</protein>
<sequence>MMYELRIAFYFSLSSCCQGVHCPVGICFEICAVHTEHLSPDRERRYYISHNKTPPGGFKPLNVATVLAPAFRFFRAVVPP</sequence>
<reference evidence="2" key="1">
    <citation type="submission" date="2017-12" db="EMBL/GenBank/DDBJ databases">
        <authorList>
            <consortium name="DOE Joint Genome Institute"/>
            <person name="Mondo S.J."/>
            <person name="Kjaerbolling I."/>
            <person name="Vesth T.C."/>
            <person name="Frisvad J.C."/>
            <person name="Nybo J.L."/>
            <person name="Theobald S."/>
            <person name="Kuo A."/>
            <person name="Bowyer P."/>
            <person name="Matsuda Y."/>
            <person name="Lyhne E.K."/>
            <person name="Kogle M.E."/>
            <person name="Clum A."/>
            <person name="Lipzen A."/>
            <person name="Salamov A."/>
            <person name="Ngan C.Y."/>
            <person name="Daum C."/>
            <person name="Chiniquy J."/>
            <person name="Barry K."/>
            <person name="LaButti K."/>
            <person name="Haridas S."/>
            <person name="Simmons B.A."/>
            <person name="Magnuson J.K."/>
            <person name="Mortensen U.H."/>
            <person name="Larsen T.O."/>
            <person name="Grigoriev I.V."/>
            <person name="Baker S.E."/>
            <person name="Andersen M.R."/>
            <person name="Nordberg H.P."/>
            <person name="Cantor M.N."/>
            <person name="Hua S.X."/>
        </authorList>
    </citation>
    <scope>NUCLEOTIDE SEQUENCE [LARGE SCALE GENOMIC DNA]</scope>
    <source>
        <strain evidence="2">IBT 19404</strain>
    </source>
</reference>
<dbReference type="Proteomes" id="UP000235023">
    <property type="component" value="Unassembled WGS sequence"/>
</dbReference>
<dbReference type="AlphaFoldDB" id="A0A2J5HLQ2"/>
<gene>
    <name evidence="1" type="ORF">BDW42DRAFT_148049</name>
</gene>
<proteinExistence type="predicted"/>